<protein>
    <submittedName>
        <fullName evidence="3">Tripartite tricarboxylate transporter TctB family protein</fullName>
    </submittedName>
</protein>
<organism evidence="3 4">
    <name type="scientific">Tropicimonas isoalkanivorans</name>
    <dbReference type="NCBI Taxonomy" id="441112"/>
    <lineage>
        <taxon>Bacteria</taxon>
        <taxon>Pseudomonadati</taxon>
        <taxon>Pseudomonadota</taxon>
        <taxon>Alphaproteobacteria</taxon>
        <taxon>Rhodobacterales</taxon>
        <taxon>Roseobacteraceae</taxon>
        <taxon>Tropicimonas</taxon>
    </lineage>
</organism>
<feature type="transmembrane region" description="Helical" evidence="1">
    <location>
        <begin position="142"/>
        <end position="162"/>
    </location>
</feature>
<name>A0A1I1N0J6_9RHOB</name>
<feature type="transmembrane region" description="Helical" evidence="1">
    <location>
        <begin position="113"/>
        <end position="135"/>
    </location>
</feature>
<keyword evidence="4" id="KW-1185">Reference proteome</keyword>
<dbReference type="STRING" id="441112.SAMN04488094_11173"/>
<sequence length="163" mass="17111">MRNLQTYAFDWIAWMLFAAIPVAIFWQSATSLAEQGVASGGPMRNAAIYPKAVAVIMIGLLVLNGLRVALARVAEPSPPTWDEGTGKAVLTTGLFIAYLVALPFIGFHIASPVISAVLFVLLGIRPLVAVAGGVALSLSVAFVFEGLLNVVLPVGIFGISLFS</sequence>
<reference evidence="3 4" key="1">
    <citation type="submission" date="2016-10" db="EMBL/GenBank/DDBJ databases">
        <authorList>
            <person name="de Groot N.N."/>
        </authorList>
    </citation>
    <scope>NUCLEOTIDE SEQUENCE [LARGE SCALE GENOMIC DNA]</scope>
    <source>
        <strain evidence="3 4">DSM 19548</strain>
    </source>
</reference>
<evidence type="ECO:0000313" key="4">
    <source>
        <dbReference type="Proteomes" id="UP000198728"/>
    </source>
</evidence>
<dbReference type="Pfam" id="PF07331">
    <property type="entry name" value="TctB"/>
    <property type="match status" value="1"/>
</dbReference>
<gene>
    <name evidence="3" type="ORF">SAMN04488094_11173</name>
</gene>
<feature type="transmembrane region" description="Helical" evidence="1">
    <location>
        <begin position="7"/>
        <end position="26"/>
    </location>
</feature>
<accession>A0A1I1N0J6</accession>
<keyword evidence="1" id="KW-1133">Transmembrane helix</keyword>
<keyword evidence="1" id="KW-0472">Membrane</keyword>
<evidence type="ECO:0000313" key="3">
    <source>
        <dbReference type="EMBL" id="SFC91224.1"/>
    </source>
</evidence>
<feature type="transmembrane region" description="Helical" evidence="1">
    <location>
        <begin position="46"/>
        <end position="66"/>
    </location>
</feature>
<keyword evidence="1" id="KW-0812">Transmembrane</keyword>
<feature type="transmembrane region" description="Helical" evidence="1">
    <location>
        <begin position="87"/>
        <end position="107"/>
    </location>
</feature>
<proteinExistence type="predicted"/>
<evidence type="ECO:0000256" key="1">
    <source>
        <dbReference type="SAM" id="Phobius"/>
    </source>
</evidence>
<dbReference type="AlphaFoldDB" id="A0A1I1N0J6"/>
<dbReference type="InterPro" id="IPR009936">
    <property type="entry name" value="DUF1468"/>
</dbReference>
<dbReference type="OrthoDB" id="7859440at2"/>
<dbReference type="RefSeq" id="WP_093361814.1">
    <property type="nucleotide sequence ID" value="NZ_FOLG01000011.1"/>
</dbReference>
<feature type="domain" description="DUF1468" evidence="2">
    <location>
        <begin position="13"/>
        <end position="153"/>
    </location>
</feature>
<dbReference type="EMBL" id="FOLG01000011">
    <property type="protein sequence ID" value="SFC91224.1"/>
    <property type="molecule type" value="Genomic_DNA"/>
</dbReference>
<evidence type="ECO:0000259" key="2">
    <source>
        <dbReference type="Pfam" id="PF07331"/>
    </source>
</evidence>
<dbReference type="Proteomes" id="UP000198728">
    <property type="component" value="Unassembled WGS sequence"/>
</dbReference>